<reference evidence="1 2" key="1">
    <citation type="submission" date="2024-03" db="EMBL/GenBank/DDBJ databases">
        <title>Bacilli Hybrid Assemblies.</title>
        <authorList>
            <person name="Kovac J."/>
        </authorList>
    </citation>
    <scope>NUCLEOTIDE SEQUENCE [LARGE SCALE GENOMIC DNA]</scope>
    <source>
        <strain evidence="1 2">FSL M8-0022</strain>
    </source>
</reference>
<sequence>MGYAKEEMETVLVFDYEEGSWTVYSTVPKHIRKLMEIGEVEIIEEENERPIAIGGTLTERQVSMKRERVMSEEQRQKSAEILKKTRLKSEMEFRCFFLYNSRKF</sequence>
<comment type="caution">
    <text evidence="1">The sequence shown here is derived from an EMBL/GenBank/DDBJ whole genome shotgun (WGS) entry which is preliminary data.</text>
</comment>
<protein>
    <submittedName>
        <fullName evidence="1">Uncharacterized protein</fullName>
    </submittedName>
</protein>
<dbReference type="EMBL" id="JBBYAK010000002">
    <property type="protein sequence ID" value="MEL3959381.1"/>
    <property type="molecule type" value="Genomic_DNA"/>
</dbReference>
<evidence type="ECO:0000313" key="2">
    <source>
        <dbReference type="Proteomes" id="UP001459714"/>
    </source>
</evidence>
<accession>A0ABU9K2S0</accession>
<proteinExistence type="predicted"/>
<dbReference type="RefSeq" id="WP_342021019.1">
    <property type="nucleotide sequence ID" value="NZ_JBBYAK010000002.1"/>
</dbReference>
<evidence type="ECO:0000313" key="1">
    <source>
        <dbReference type="EMBL" id="MEL3959381.1"/>
    </source>
</evidence>
<keyword evidence="2" id="KW-1185">Reference proteome</keyword>
<dbReference type="Proteomes" id="UP001459714">
    <property type="component" value="Unassembled WGS sequence"/>
</dbReference>
<gene>
    <name evidence="1" type="ORF">NST17_19700</name>
</gene>
<name>A0ABU9K2S0_9BACI</name>
<organism evidence="1 2">
    <name type="scientific">Caldifermentibacillus hisashii</name>
    <dbReference type="NCBI Taxonomy" id="996558"/>
    <lineage>
        <taxon>Bacteria</taxon>
        <taxon>Bacillati</taxon>
        <taxon>Bacillota</taxon>
        <taxon>Bacilli</taxon>
        <taxon>Bacillales</taxon>
        <taxon>Bacillaceae</taxon>
        <taxon>Caldifermentibacillus</taxon>
    </lineage>
</organism>